<feature type="domain" description="Ig-like" evidence="14">
    <location>
        <begin position="233"/>
        <end position="321"/>
    </location>
</feature>
<feature type="compositionally biased region" description="Pro residues" evidence="12">
    <location>
        <begin position="920"/>
        <end position="935"/>
    </location>
</feature>
<keyword evidence="11" id="KW-0393">Immunoglobulin domain</keyword>
<dbReference type="Pfam" id="PF13927">
    <property type="entry name" value="Ig_3"/>
    <property type="match status" value="1"/>
</dbReference>
<dbReference type="CDD" id="cd00063">
    <property type="entry name" value="FN3"/>
    <property type="match status" value="2"/>
</dbReference>
<dbReference type="InterPro" id="IPR007110">
    <property type="entry name" value="Ig-like_dom"/>
</dbReference>
<reference evidence="16" key="1">
    <citation type="submission" date="2021-04" db="EMBL/GenBank/DDBJ databases">
        <authorList>
            <consortium name="Wellcome Sanger Institute Data Sharing"/>
        </authorList>
    </citation>
    <scope>NUCLEOTIDE SEQUENCE [LARGE SCALE GENOMIC DNA]</scope>
</reference>
<feature type="domain" description="Ig-like" evidence="14">
    <location>
        <begin position="434"/>
        <end position="523"/>
    </location>
</feature>
<feature type="region of interest" description="Disordered" evidence="12">
    <location>
        <begin position="780"/>
        <end position="840"/>
    </location>
</feature>
<keyword evidence="9" id="KW-1015">Disulfide bond</keyword>
<proteinExistence type="predicted"/>
<dbReference type="Ensembl" id="ENSSAUT00010032194.1">
    <property type="protein sequence ID" value="ENSSAUP00010030543.1"/>
    <property type="gene ID" value="ENSSAUG00010012993.1"/>
</dbReference>
<sequence>MYFMKVVDNVTNFSFFFFFLSLPSLLLWIKWWLLLLMSSSIAAIQVEITPTQGEISVGDSKFFLCEVVGDAKDIDWYAPSGEKILPNRQDIFVSRSDETTSTLTIYHANVDSAGIYKCVAKNGDKEAQATVQVKIFQKITFESAPSPQEFNEGDDADIVCDVVSSPPPTIIWKHKGSRIQVAKDVRYKIMDNGHLQIRGIKKTDEGMYNCEARVMARGEIDFRMIKVVVNVLPTIRARQSDVNATADVGSSALLACDADGFPEPTVTWAHNNIVLETGDKYSLNEDGSELVIKDVKKVDEGDYTCIAKNKAGEKAEEVSLNVFVQPKITYLNNQTVSEFEEQVTLTCEASGDPTPTISWSFENRVFSEGEQASWTRPDKYESLDRNIVVRSHARVSSLTLKNVQFTYAGQYLCTASNSIGQDDQNMYLEVRYAPKLQGNVAWYTWEGNPTNISCKVEAHPRATVVWYRDGLPVPSANFTNLKIYTTPTISYLEVTPSSQDDFGSYNCSATNAMGTEYKEFLLIEADVPTTPELYQVEPFSSTAVIQFGEPEATGGVPIIKYRVQWRLPGQDWTEKEYSAEDDLNQITIFGLNPETTYEVRISAINGKGESESSPAKPFKTEPVREPSAPKIEVKVHNKGNSLKVNWIKQDDGGSPIKHYLVRYKAKYVSDWKPEMRLPNDSEYVVLNGLDWNTEYEVHVVAENQQGRSEPGIRSIRTASEPTTIPDAMSGGSGLGTGAIVGILIVVFFLLLVGVDVTCYFLNKCGLLMCIAVNFCGKAGPGAKSKDMEEGKAAFTKDESKEPIVEVRTEEEHTPNQGGGPTEPNETTPLTEPEPAAADTTSPVVNLLPSTATNSVAESFSTAQSSPASECTTLTTSASSPTKAAPAKTSPKNSPAAQPSSLKANTQPDVGPLVDLSDTPKVPPSSNPTPSEPVSPPSANADAQQSQCDQVKAPDSTQSKDLQVDGPAKDAPSALCTDSTTPAQNDGKAVKDDKTKGEAEVKNATAEVKTVPNEAPQTNGNESKA</sequence>
<dbReference type="FunFam" id="2.60.40.10:FF:000149">
    <property type="entry name" value="neural cell adhesion molecule 1 isoform X2"/>
    <property type="match status" value="1"/>
</dbReference>
<feature type="domain" description="Ig-like" evidence="14">
    <location>
        <begin position="137"/>
        <end position="221"/>
    </location>
</feature>
<dbReference type="SUPFAM" id="SSF48726">
    <property type="entry name" value="Immunoglobulin"/>
    <property type="match status" value="5"/>
</dbReference>
<dbReference type="FunFam" id="2.60.40.10:FF:001932">
    <property type="entry name" value="Neural cell adhesion molecule 1a"/>
    <property type="match status" value="1"/>
</dbReference>
<feature type="compositionally biased region" description="Polar residues" evidence="12">
    <location>
        <begin position="857"/>
        <end position="870"/>
    </location>
</feature>
<dbReference type="OMA" id="SEWKPEM"/>
<feature type="compositionally biased region" description="Polar residues" evidence="12">
    <location>
        <begin position="936"/>
        <end position="960"/>
    </location>
</feature>
<feature type="compositionally biased region" description="Low complexity" evidence="12">
    <location>
        <begin position="821"/>
        <end position="840"/>
    </location>
</feature>
<evidence type="ECO:0000256" key="13">
    <source>
        <dbReference type="SAM" id="Phobius"/>
    </source>
</evidence>
<dbReference type="Pfam" id="PF00041">
    <property type="entry name" value="fn3"/>
    <property type="match status" value="2"/>
</dbReference>
<keyword evidence="3 13" id="KW-0812">Transmembrane</keyword>
<dbReference type="Proteomes" id="UP000472265">
    <property type="component" value="Chromosome 13"/>
</dbReference>
<comment type="subcellular location">
    <subcellularLocation>
        <location evidence="1">Cell membrane</location>
        <topology evidence="1">Single-pass membrane protein</topology>
    </subcellularLocation>
</comment>
<feature type="region of interest" description="Disordered" evidence="12">
    <location>
        <begin position="607"/>
        <end position="626"/>
    </location>
</feature>
<evidence type="ECO:0000256" key="12">
    <source>
        <dbReference type="SAM" id="MobiDB-lite"/>
    </source>
</evidence>
<evidence type="ECO:0000313" key="17">
    <source>
        <dbReference type="Proteomes" id="UP000472265"/>
    </source>
</evidence>
<evidence type="ECO:0000256" key="10">
    <source>
        <dbReference type="ARBA" id="ARBA00023180"/>
    </source>
</evidence>
<feature type="compositionally biased region" description="Basic and acidic residues" evidence="12">
    <location>
        <begin position="987"/>
        <end position="1000"/>
    </location>
</feature>
<dbReference type="PANTHER" id="PTHR12231">
    <property type="entry name" value="CTX-RELATED TYPE I TRANSMEMBRANE PROTEIN"/>
    <property type="match status" value="1"/>
</dbReference>
<reference evidence="16" key="3">
    <citation type="submission" date="2025-09" db="UniProtKB">
        <authorList>
            <consortium name="Ensembl"/>
        </authorList>
    </citation>
    <scope>IDENTIFICATION</scope>
</reference>
<dbReference type="InterPro" id="IPR036179">
    <property type="entry name" value="Ig-like_dom_sf"/>
</dbReference>
<dbReference type="GO" id="GO:0043005">
    <property type="term" value="C:neuron projection"/>
    <property type="evidence" value="ECO:0007669"/>
    <property type="project" value="TreeGrafter"/>
</dbReference>
<dbReference type="GO" id="GO:0005886">
    <property type="term" value="C:plasma membrane"/>
    <property type="evidence" value="ECO:0007669"/>
    <property type="project" value="UniProtKB-SubCell"/>
</dbReference>
<dbReference type="FunFam" id="2.60.40.10:FF:000086">
    <property type="entry name" value="Neural cell adhesion molecule 1"/>
    <property type="match status" value="1"/>
</dbReference>
<organism evidence="16 17">
    <name type="scientific">Sparus aurata</name>
    <name type="common">Gilthead sea bream</name>
    <dbReference type="NCBI Taxonomy" id="8175"/>
    <lineage>
        <taxon>Eukaryota</taxon>
        <taxon>Metazoa</taxon>
        <taxon>Chordata</taxon>
        <taxon>Craniata</taxon>
        <taxon>Vertebrata</taxon>
        <taxon>Euteleostomi</taxon>
        <taxon>Actinopterygii</taxon>
        <taxon>Neopterygii</taxon>
        <taxon>Teleostei</taxon>
        <taxon>Neoteleostei</taxon>
        <taxon>Acanthomorphata</taxon>
        <taxon>Eupercaria</taxon>
        <taxon>Spariformes</taxon>
        <taxon>Sparidae</taxon>
        <taxon>Sparus</taxon>
    </lineage>
</organism>
<keyword evidence="2" id="KW-1003">Cell membrane</keyword>
<evidence type="ECO:0000256" key="5">
    <source>
        <dbReference type="ARBA" id="ARBA00022737"/>
    </source>
</evidence>
<feature type="domain" description="Fibronectin type-III" evidence="15">
    <location>
        <begin position="625"/>
        <end position="721"/>
    </location>
</feature>
<feature type="transmembrane region" description="Helical" evidence="13">
    <location>
        <begin position="12"/>
        <end position="33"/>
    </location>
</feature>
<dbReference type="InterPro" id="IPR013098">
    <property type="entry name" value="Ig_I-set"/>
</dbReference>
<keyword evidence="5" id="KW-0677">Repeat</keyword>
<feature type="compositionally biased region" description="Polar residues" evidence="12">
    <location>
        <begin position="897"/>
        <end position="907"/>
    </location>
</feature>
<feature type="domain" description="Fibronectin type-III" evidence="15">
    <location>
        <begin position="527"/>
        <end position="623"/>
    </location>
</feature>
<dbReference type="InParanoid" id="A0A671VUH6"/>
<dbReference type="Gene3D" id="2.60.40.10">
    <property type="entry name" value="Immunoglobulins"/>
    <property type="match status" value="7"/>
</dbReference>
<dbReference type="GeneTree" id="ENSGT00940000155743"/>
<evidence type="ECO:0000313" key="16">
    <source>
        <dbReference type="Ensembl" id="ENSSAUP00010030543.1"/>
    </source>
</evidence>
<dbReference type="Pfam" id="PF07679">
    <property type="entry name" value="I-set"/>
    <property type="match status" value="4"/>
</dbReference>
<dbReference type="InterPro" id="IPR003961">
    <property type="entry name" value="FN3_dom"/>
</dbReference>
<feature type="compositionally biased region" description="Basic and acidic residues" evidence="12">
    <location>
        <begin position="783"/>
        <end position="813"/>
    </location>
</feature>
<evidence type="ECO:0000256" key="6">
    <source>
        <dbReference type="ARBA" id="ARBA00022889"/>
    </source>
</evidence>
<dbReference type="InterPro" id="IPR003599">
    <property type="entry name" value="Ig_sub"/>
</dbReference>
<dbReference type="FunFam" id="2.60.40.10:FF:000159">
    <property type="entry name" value="neural cell adhesion molecule 1 isoform X2"/>
    <property type="match status" value="1"/>
</dbReference>
<evidence type="ECO:0000256" key="3">
    <source>
        <dbReference type="ARBA" id="ARBA00022692"/>
    </source>
</evidence>
<keyword evidence="17" id="KW-1185">Reference proteome</keyword>
<dbReference type="GO" id="GO:0007155">
    <property type="term" value="P:cell adhesion"/>
    <property type="evidence" value="ECO:0007669"/>
    <property type="project" value="UniProtKB-KW"/>
</dbReference>
<keyword evidence="4" id="KW-0732">Signal</keyword>
<dbReference type="SMART" id="SM00409">
    <property type="entry name" value="IG"/>
    <property type="match status" value="5"/>
</dbReference>
<feature type="region of interest" description="Disordered" evidence="12">
    <location>
        <begin position="857"/>
        <end position="1024"/>
    </location>
</feature>
<dbReference type="InterPro" id="IPR009138">
    <property type="entry name" value="Neural_cell_adh"/>
</dbReference>
<dbReference type="PROSITE" id="PS50835">
    <property type="entry name" value="IG_LIKE"/>
    <property type="match status" value="5"/>
</dbReference>
<name>A0A671VUH6_SPAAU</name>
<dbReference type="SMART" id="SM00060">
    <property type="entry name" value="FN3"/>
    <property type="match status" value="2"/>
</dbReference>
<dbReference type="InterPro" id="IPR013783">
    <property type="entry name" value="Ig-like_fold"/>
</dbReference>
<feature type="compositionally biased region" description="Low complexity" evidence="12">
    <location>
        <begin position="871"/>
        <end position="896"/>
    </location>
</feature>
<dbReference type="PRINTS" id="PR01838">
    <property type="entry name" value="NCAMFAMILY"/>
</dbReference>
<gene>
    <name evidence="16" type="primary">NCAM1</name>
    <name evidence="16" type="synonym">ncam1a</name>
</gene>
<dbReference type="InterPro" id="IPR051170">
    <property type="entry name" value="Neural/epithelial_adhesion"/>
</dbReference>
<evidence type="ECO:0000259" key="15">
    <source>
        <dbReference type="PROSITE" id="PS50853"/>
    </source>
</evidence>
<evidence type="ECO:0000256" key="4">
    <source>
        <dbReference type="ARBA" id="ARBA00022729"/>
    </source>
</evidence>
<evidence type="ECO:0000256" key="1">
    <source>
        <dbReference type="ARBA" id="ARBA00004162"/>
    </source>
</evidence>
<accession>A0A671VUH6</accession>
<feature type="domain" description="Ig-like" evidence="14">
    <location>
        <begin position="44"/>
        <end position="134"/>
    </location>
</feature>
<dbReference type="FunFam" id="2.60.40.10:FF:000173">
    <property type="entry name" value="Neural cell adhesion molecule 1"/>
    <property type="match status" value="1"/>
</dbReference>
<feature type="compositionally biased region" description="Polar residues" evidence="12">
    <location>
        <begin position="1014"/>
        <end position="1024"/>
    </location>
</feature>
<keyword evidence="7 13" id="KW-1133">Transmembrane helix</keyword>
<evidence type="ECO:0000256" key="2">
    <source>
        <dbReference type="ARBA" id="ARBA00022475"/>
    </source>
</evidence>
<evidence type="ECO:0000256" key="7">
    <source>
        <dbReference type="ARBA" id="ARBA00022989"/>
    </source>
</evidence>
<dbReference type="SMART" id="SM00408">
    <property type="entry name" value="IGc2"/>
    <property type="match status" value="5"/>
</dbReference>
<dbReference type="PANTHER" id="PTHR12231:SF239">
    <property type="entry name" value="NEURAL CELL ADHESION MOLECULE 1"/>
    <property type="match status" value="1"/>
</dbReference>
<protein>
    <submittedName>
        <fullName evidence="16">Neural cell adhesion molecule 1a</fullName>
    </submittedName>
</protein>
<dbReference type="InterPro" id="IPR003598">
    <property type="entry name" value="Ig_sub2"/>
</dbReference>
<keyword evidence="6" id="KW-0130">Cell adhesion</keyword>
<evidence type="ECO:0000256" key="8">
    <source>
        <dbReference type="ARBA" id="ARBA00023136"/>
    </source>
</evidence>
<dbReference type="PROSITE" id="PS50853">
    <property type="entry name" value="FN3"/>
    <property type="match status" value="2"/>
</dbReference>
<keyword evidence="8 13" id="KW-0472">Membrane</keyword>
<evidence type="ECO:0000256" key="9">
    <source>
        <dbReference type="ARBA" id="ARBA00023157"/>
    </source>
</evidence>
<feature type="domain" description="Ig-like" evidence="14">
    <location>
        <begin position="326"/>
        <end position="429"/>
    </location>
</feature>
<evidence type="ECO:0000256" key="11">
    <source>
        <dbReference type="ARBA" id="ARBA00023319"/>
    </source>
</evidence>
<evidence type="ECO:0000259" key="14">
    <source>
        <dbReference type="PROSITE" id="PS50835"/>
    </source>
</evidence>
<dbReference type="InterPro" id="IPR036116">
    <property type="entry name" value="FN3_sf"/>
</dbReference>
<dbReference type="SUPFAM" id="SSF49265">
    <property type="entry name" value="Fibronectin type III"/>
    <property type="match status" value="1"/>
</dbReference>
<keyword evidence="10" id="KW-0325">Glycoprotein</keyword>
<dbReference type="AlphaFoldDB" id="A0A671VUH6"/>
<feature type="transmembrane region" description="Helical" evidence="13">
    <location>
        <begin position="738"/>
        <end position="761"/>
    </location>
</feature>
<reference evidence="16" key="2">
    <citation type="submission" date="2025-08" db="UniProtKB">
        <authorList>
            <consortium name="Ensembl"/>
        </authorList>
    </citation>
    <scope>IDENTIFICATION</scope>
</reference>